<dbReference type="Gene3D" id="2.130.10.10">
    <property type="entry name" value="YVTN repeat-like/Quinoprotein amine dehydrogenase"/>
    <property type="match status" value="3"/>
</dbReference>
<feature type="domain" description="GPI inositol-deacylase winged helix" evidence="3">
    <location>
        <begin position="693"/>
        <end position="768"/>
    </location>
</feature>
<sequence length="1655" mass="187536">MFKKLRGSKADQIPVDEPEELSIDPGTAANHASSAADLRRASEPAFAFKTSLQRNESPDRIPPPFPRHLSTSGASFLTVGSQPSRRNSGKRSVDPLGLTLVHECDNPVADLIFVHGLGGSSLRTWSYDRDVDNFWPLWLGSEAGLAETRVFTFGYNAHFAHQDTTLSILDFAKDLLFRAKMYQDRANENSRLIGENPLIFVAHSMGGLVVKKVFDAFHFFQLYKSTHLAYIYIFYIYHQSNLSTRLFLGTPHGGSSFASTLKNIIRATPTIGSKVYVNELEKGSAALGDINEQFRTICGDLDLVSFYETLKTTVSPGVKIMIIEKESAILGYPTETSAPLYADHHGIIKFPDPDDGNYRDVRNVLRMFVYRIKQLQKKSTKQKPTEILSPSPITLENVLGIKGVGSDLEVIRQRVQPGSCRWILEKEKFKRWTEDNSPGLSILWLTGLPATGKTTLSSFIIDYLSQGLFPASCQYHFFQAEQHDTRTISYFLRSIAFQIAEVYDDFRSRLLEMNRSGGILFSSQKHNVIWEKIFEGLLFRLSLGEQLFWVLDGIDEAESPSTLVTLISKINSATPIKVILVSRETRDLSAALSFDRCHIYHEEIQTSDTMDDIRSYVSTTLHRILPDDGEQDSIIQKVLSKASGSFLWAKLALERIKDNWHTDADIERALAEMPEGMEHMYERMIRIVADQPTHLRKMATEILTWGVCSFRPLDIEELAVALKSKFGSFYNLKITISQICGNFIITKKSSVTLIHQTAQQFLTSKDANLPISIDNRKGHERIARVCMDFLSDTKWRTRFASLQQTRESIQQDPYTEFPFLLYSVKYWAYHISCASAESEELHAAVFDFLERFCLIWINAVSLTGDLQIITRSAQQLKSYAKRAINRRVESPPTSFKSCRDQELIQWANDLIRLVGRFGSYLVESPSAIYKYIIPFCPSETMLSQTFQHLMRGSMNVKGISSGNWDDCLARLTMGGDETASTVVCKDNYFITLLEGSGTLVIWIAETCIEYNRLHHNEWVSCIKAAKIRNIIASAGIETIRVWDLGLGNEILKIPKSHEGRVMSLAFSSNDNELLVAYDDCTIQCIDLETSQELWCFEAYDTSRLEHSCPRFMAFSNDAKRIAIAYRGRPVFIWHISRRKQRPLRCIRQDDIYKNDEDVWNSPEAVIWQPDSANVLILYQDTKLVDWNIDDDTQTEHSHIGAREMAVSSDGNLLLTSDFSGSLSVWSTGQFRLIYQMKYDEFVQDIAFAPDAQRFYDIRGTLCNVWEPAALVRPDDLNREDMSSHDTLYSDPVVSSDDNSRVQISALISSEKTLYHCSGKEDGSVVIYETQTSKRLRKLYGHSDISSVVSMAWSPSQKYIASADDSGRVIAKRLGKLTAQAPQKWAVYPLLDLYLEVAVTQLLFSASEEFLLISSSAMDALWSTKSKSKILELEHKGRSQGRRWICHPKDAKLLICIQGNRQEIYTWSTLTRATPPSSPKERVSLKGKATEGLAQVMDNISIRDTLEDARDMFPSMDTPFEAPDHVFQIKDRYIVVGGTVYRGSGGGSRLYPTSSRRVEIIDTNDAQLQRKHLVRLSAHVSRLVGIFQGRLVFLNHQYWLCTWELGSDEDSYRKHFFLPKDWLLPGALQLVVIDSFGNLLCPKNGEVAIINSGIRL</sequence>
<gene>
    <name evidence="5" type="ORF">TRV_08038</name>
</gene>
<dbReference type="PANTHER" id="PTHR10039">
    <property type="entry name" value="AMELOGENIN"/>
    <property type="match status" value="1"/>
</dbReference>
<evidence type="ECO:0000313" key="5">
    <source>
        <dbReference type="EMBL" id="EFE37300.1"/>
    </source>
</evidence>
<dbReference type="Gene3D" id="3.40.50.300">
    <property type="entry name" value="P-loop containing nucleotide triphosphate hydrolases"/>
    <property type="match status" value="1"/>
</dbReference>
<dbReference type="EMBL" id="ACYE01000505">
    <property type="protein sequence ID" value="EFE37300.1"/>
    <property type="molecule type" value="Genomic_DNA"/>
</dbReference>
<dbReference type="InterPro" id="IPR056884">
    <property type="entry name" value="NPHP3-like_N"/>
</dbReference>
<dbReference type="HOGENOM" id="CLU_001384_2_0_1"/>
<evidence type="ECO:0000259" key="4">
    <source>
        <dbReference type="Pfam" id="PF24883"/>
    </source>
</evidence>
<reference evidence="6" key="1">
    <citation type="journal article" date="2011" name="Genome Biol.">
        <title>Comparative and functional genomics provide insights into the pathogenicity of dermatophytic fungi.</title>
        <authorList>
            <person name="Burmester A."/>
            <person name="Shelest E."/>
            <person name="Gloeckner G."/>
            <person name="Heddergott C."/>
            <person name="Schindler S."/>
            <person name="Staib P."/>
            <person name="Heidel A."/>
            <person name="Felder M."/>
            <person name="Petzold A."/>
            <person name="Szafranski K."/>
            <person name="Feuermann M."/>
            <person name="Pedruzzi I."/>
            <person name="Priebe S."/>
            <person name="Groth M."/>
            <person name="Winkler R."/>
            <person name="Li W."/>
            <person name="Kniemeyer O."/>
            <person name="Schroeckh V."/>
            <person name="Hertweck C."/>
            <person name="Hube B."/>
            <person name="White T.C."/>
            <person name="Platzer M."/>
            <person name="Guthke R."/>
            <person name="Heitman J."/>
            <person name="Woestemeyer J."/>
            <person name="Zipfel P.F."/>
            <person name="Monod M."/>
            <person name="Brakhage A.A."/>
        </authorList>
    </citation>
    <scope>NUCLEOTIDE SEQUENCE [LARGE SCALE GENOMIC DNA]</scope>
    <source>
        <strain evidence="6">HKI 0517</strain>
    </source>
</reference>
<dbReference type="SUPFAM" id="SSF101908">
    <property type="entry name" value="Putative isomerase YbhE"/>
    <property type="match status" value="1"/>
</dbReference>
<dbReference type="Gene3D" id="3.40.50.1820">
    <property type="entry name" value="alpha/beta hydrolase"/>
    <property type="match status" value="1"/>
</dbReference>
<dbReference type="SUPFAM" id="SSF50978">
    <property type="entry name" value="WD40 repeat-like"/>
    <property type="match status" value="1"/>
</dbReference>
<dbReference type="SMART" id="SM00320">
    <property type="entry name" value="WD40"/>
    <property type="match status" value="5"/>
</dbReference>
<dbReference type="RefSeq" id="XP_003017945.1">
    <property type="nucleotide sequence ID" value="XM_003017899.1"/>
</dbReference>
<evidence type="ECO:0000313" key="6">
    <source>
        <dbReference type="Proteomes" id="UP000008383"/>
    </source>
</evidence>
<dbReference type="OrthoDB" id="5308034at2759"/>
<feature type="domain" description="Nephrocystin 3-like N-terminal" evidence="4">
    <location>
        <begin position="418"/>
        <end position="583"/>
    </location>
</feature>
<dbReference type="PANTHER" id="PTHR10039:SF16">
    <property type="entry name" value="GPI INOSITOL-DEACYLASE"/>
    <property type="match status" value="1"/>
</dbReference>
<dbReference type="InterPro" id="IPR029058">
    <property type="entry name" value="AB_hydrolase_fold"/>
</dbReference>
<dbReference type="Pfam" id="PF24883">
    <property type="entry name" value="NPHP3_N"/>
    <property type="match status" value="1"/>
</dbReference>
<dbReference type="InterPro" id="IPR027417">
    <property type="entry name" value="P-loop_NTPase"/>
</dbReference>
<dbReference type="Pfam" id="PF22939">
    <property type="entry name" value="WHD_GPIID"/>
    <property type="match status" value="1"/>
</dbReference>
<protein>
    <submittedName>
        <fullName evidence="5">NACHT and WD domain protein</fullName>
    </submittedName>
</protein>
<dbReference type="SUPFAM" id="SSF53474">
    <property type="entry name" value="alpha/beta-Hydrolases"/>
    <property type="match status" value="1"/>
</dbReference>
<evidence type="ECO:0000259" key="3">
    <source>
        <dbReference type="Pfam" id="PF22939"/>
    </source>
</evidence>
<dbReference type="Proteomes" id="UP000008383">
    <property type="component" value="Unassembled WGS sequence"/>
</dbReference>
<name>D4DLG4_TRIVH</name>
<feature type="compositionally biased region" description="Polar residues" evidence="2">
    <location>
        <begin position="69"/>
        <end position="86"/>
    </location>
</feature>
<dbReference type="InterPro" id="IPR036322">
    <property type="entry name" value="WD40_repeat_dom_sf"/>
</dbReference>
<dbReference type="GeneID" id="9579823"/>
<accession>D4DLG4</accession>
<feature type="region of interest" description="Disordered" evidence="2">
    <location>
        <begin position="1"/>
        <end position="92"/>
    </location>
</feature>
<evidence type="ECO:0000256" key="2">
    <source>
        <dbReference type="SAM" id="MobiDB-lite"/>
    </source>
</evidence>
<keyword evidence="6" id="KW-1185">Reference proteome</keyword>
<proteinExistence type="predicted"/>
<dbReference type="KEGG" id="tve:TRV_08038"/>
<dbReference type="SUPFAM" id="SSF52540">
    <property type="entry name" value="P-loop containing nucleoside triphosphate hydrolases"/>
    <property type="match status" value="1"/>
</dbReference>
<dbReference type="InterPro" id="IPR054471">
    <property type="entry name" value="GPIID_WHD"/>
</dbReference>
<dbReference type="InterPro" id="IPR001680">
    <property type="entry name" value="WD40_rpt"/>
</dbReference>
<organism evidence="5 6">
    <name type="scientific">Trichophyton verrucosum (strain HKI 0517)</name>
    <dbReference type="NCBI Taxonomy" id="663202"/>
    <lineage>
        <taxon>Eukaryota</taxon>
        <taxon>Fungi</taxon>
        <taxon>Dikarya</taxon>
        <taxon>Ascomycota</taxon>
        <taxon>Pezizomycotina</taxon>
        <taxon>Eurotiomycetes</taxon>
        <taxon>Eurotiomycetidae</taxon>
        <taxon>Onygenales</taxon>
        <taxon>Arthrodermataceae</taxon>
        <taxon>Trichophyton</taxon>
    </lineage>
</organism>
<evidence type="ECO:0000256" key="1">
    <source>
        <dbReference type="ARBA" id="ARBA00022737"/>
    </source>
</evidence>
<comment type="caution">
    <text evidence="5">The sequence shown here is derived from an EMBL/GenBank/DDBJ whole genome shotgun (WGS) entry which is preliminary data.</text>
</comment>
<keyword evidence="1" id="KW-0677">Repeat</keyword>
<dbReference type="Pfam" id="PF00400">
    <property type="entry name" value="WD40"/>
    <property type="match status" value="2"/>
</dbReference>
<dbReference type="InterPro" id="IPR015943">
    <property type="entry name" value="WD40/YVTN_repeat-like_dom_sf"/>
</dbReference>